<dbReference type="SUPFAM" id="SSF54631">
    <property type="entry name" value="CBS-domain pair"/>
    <property type="match status" value="1"/>
</dbReference>
<dbReference type="InterPro" id="IPR000644">
    <property type="entry name" value="CBS_dom"/>
</dbReference>
<sequence length="414" mass="46107">MEETRPIKIKVEDLILIFGKNKEKALRLLKEGKSKKEILETTQCTVGVNRANFEIYEGEFFVIMGLSGSGKSTLLRCLNRLIEPTAGSIYINGDDVTGKNNKELLDIRRTEMSMVFQKFGLLPHRTVIENVAFGLELRGEGKESREQKAQEALDTVGLHGFEHQYPPQLSGGMQQRVGLARALTNNPEILLMDEAFSALDPLIKTEMQDELLDLQDKVKKTIVFITHDLDEAIKLGDRIVIMKDGVIEQIGTAEEILTNPATEYVEAFVKKVDRKAIITAGALMHEKPTVVRFGKDGPEGTLRKMRATGLDVLPVVNDHNEFLGFVWVKDAVAAAKRQEKTVESIILKDVPSVTTALTVEEMLPLITSTRSPIAVIDGDSKRLLGIVTQNSLVIEATRFDEQDITELKKQANNN</sequence>
<dbReference type="Pfam" id="PF00005">
    <property type="entry name" value="ABC_tran"/>
    <property type="match status" value="1"/>
</dbReference>
<dbReference type="Gene3D" id="3.10.580.10">
    <property type="entry name" value="CBS-domain"/>
    <property type="match status" value="1"/>
</dbReference>
<dbReference type="PROSITE" id="PS00211">
    <property type="entry name" value="ABC_TRANSPORTER_1"/>
    <property type="match status" value="1"/>
</dbReference>
<dbReference type="PROSITE" id="PS50893">
    <property type="entry name" value="ABC_TRANSPORTER_2"/>
    <property type="match status" value="1"/>
</dbReference>
<dbReference type="CDD" id="cd03294">
    <property type="entry name" value="ABC_Pro_Gly_Betaine"/>
    <property type="match status" value="1"/>
</dbReference>
<dbReference type="GO" id="GO:0016020">
    <property type="term" value="C:membrane"/>
    <property type="evidence" value="ECO:0007669"/>
    <property type="project" value="InterPro"/>
</dbReference>
<proteinExistence type="inferred from homology"/>
<keyword evidence="3" id="KW-0547">Nucleotide-binding</keyword>
<gene>
    <name evidence="9" type="ordered locus">Sph21_0816</name>
</gene>
<dbReference type="NCBIfam" id="TIGR01186">
    <property type="entry name" value="proV"/>
    <property type="match status" value="1"/>
</dbReference>
<dbReference type="InterPro" id="IPR003593">
    <property type="entry name" value="AAA+_ATPase"/>
</dbReference>
<dbReference type="InterPro" id="IPR051921">
    <property type="entry name" value="ABC_osmolyte_uptake_ATP-bind"/>
</dbReference>
<evidence type="ECO:0000259" key="7">
    <source>
        <dbReference type="PROSITE" id="PS50893"/>
    </source>
</evidence>
<dbReference type="InterPro" id="IPR003439">
    <property type="entry name" value="ABC_transporter-like_ATP-bd"/>
</dbReference>
<dbReference type="EMBL" id="CP002584">
    <property type="protein sequence ID" value="ADZ77392.1"/>
    <property type="molecule type" value="Genomic_DNA"/>
</dbReference>
<evidence type="ECO:0000256" key="6">
    <source>
        <dbReference type="PROSITE-ProRule" id="PRU00703"/>
    </source>
</evidence>
<dbReference type="InterPro" id="IPR046342">
    <property type="entry name" value="CBS_dom_sf"/>
</dbReference>
<dbReference type="InterPro" id="IPR027417">
    <property type="entry name" value="P-loop_NTPase"/>
</dbReference>
<dbReference type="GO" id="GO:0006970">
    <property type="term" value="P:response to osmotic stress"/>
    <property type="evidence" value="ECO:0007669"/>
    <property type="project" value="UniProtKB-ARBA"/>
</dbReference>
<dbReference type="STRING" id="743722.Sph21_0816"/>
<dbReference type="AlphaFoldDB" id="F4CBE4"/>
<organism evidence="9">
    <name type="scientific">Sphingobacterium sp. (strain 21)</name>
    <dbReference type="NCBI Taxonomy" id="743722"/>
    <lineage>
        <taxon>Bacteria</taxon>
        <taxon>Pseudomonadati</taxon>
        <taxon>Bacteroidota</taxon>
        <taxon>Sphingobacteriia</taxon>
        <taxon>Sphingobacteriales</taxon>
        <taxon>Sphingobacteriaceae</taxon>
        <taxon>Sphingobacterium</taxon>
    </lineage>
</organism>
<dbReference type="GO" id="GO:0031460">
    <property type="term" value="P:glycine betaine transport"/>
    <property type="evidence" value="ECO:0007669"/>
    <property type="project" value="InterPro"/>
</dbReference>
<dbReference type="InterPro" id="IPR017871">
    <property type="entry name" value="ABC_transporter-like_CS"/>
</dbReference>
<dbReference type="EC" id="3.6.3.32" evidence="9"/>
<keyword evidence="4" id="KW-0067">ATP-binding</keyword>
<keyword evidence="5" id="KW-0029">Amino-acid transport</keyword>
<feature type="domain" description="CBS" evidence="8">
    <location>
        <begin position="346"/>
        <end position="404"/>
    </location>
</feature>
<evidence type="ECO:0000256" key="1">
    <source>
        <dbReference type="ARBA" id="ARBA00005417"/>
    </source>
</evidence>
<feature type="domain" description="ABC transporter" evidence="7">
    <location>
        <begin position="26"/>
        <end position="269"/>
    </location>
</feature>
<dbReference type="KEGG" id="shg:Sph21_0816"/>
<dbReference type="GO" id="GO:0006865">
    <property type="term" value="P:amino acid transport"/>
    <property type="evidence" value="ECO:0007669"/>
    <property type="project" value="UniProtKB-KW"/>
</dbReference>
<dbReference type="SMART" id="SM00382">
    <property type="entry name" value="AAA"/>
    <property type="match status" value="1"/>
</dbReference>
<dbReference type="PROSITE" id="PS51371">
    <property type="entry name" value="CBS"/>
    <property type="match status" value="2"/>
</dbReference>
<dbReference type="eggNOG" id="COG0517">
    <property type="taxonomic scope" value="Bacteria"/>
</dbReference>
<name>F4CBE4_SPHS2</name>
<dbReference type="InterPro" id="IPR005892">
    <property type="entry name" value="Gly-betaine_transp_ATP-bd"/>
</dbReference>
<dbReference type="HOGENOM" id="CLU_000604_2_2_10"/>
<dbReference type="Gene3D" id="3.40.50.300">
    <property type="entry name" value="P-loop containing nucleotide triphosphate hydrolases"/>
    <property type="match status" value="1"/>
</dbReference>
<keyword evidence="6" id="KW-0129">CBS domain</keyword>
<reference evidence="9" key="1">
    <citation type="submission" date="2011-03" db="EMBL/GenBank/DDBJ databases">
        <title>Complete sequence of Sphingobacterium sp. 21.</title>
        <authorList>
            <consortium name="US DOE Joint Genome Institute"/>
            <person name="Lucas S."/>
            <person name="Copeland A."/>
            <person name="Lapidus A."/>
            <person name="Cheng J.-F."/>
            <person name="Goodwin L."/>
            <person name="Pitluck S."/>
            <person name="Davenport K."/>
            <person name="Detter J.C."/>
            <person name="Han C."/>
            <person name="Tapia R."/>
            <person name="Land M."/>
            <person name="Hauser L."/>
            <person name="Kyrpides N."/>
            <person name="Ivanova N."/>
            <person name="Ovchinnikova G."/>
            <person name="Pagani I."/>
            <person name="Siebers A.K."/>
            <person name="Allgaier M."/>
            <person name="Thelen M.P."/>
            <person name="Hugenholtz P."/>
            <person name="Woyke T."/>
        </authorList>
    </citation>
    <scope>NUCLEOTIDE SEQUENCE</scope>
    <source>
        <strain evidence="9">21</strain>
    </source>
</reference>
<evidence type="ECO:0000256" key="3">
    <source>
        <dbReference type="ARBA" id="ARBA00022741"/>
    </source>
</evidence>
<dbReference type="eggNOG" id="COG4175">
    <property type="taxonomic scope" value="Bacteria"/>
</dbReference>
<evidence type="ECO:0000256" key="2">
    <source>
        <dbReference type="ARBA" id="ARBA00022448"/>
    </source>
</evidence>
<protein>
    <submittedName>
        <fullName evidence="9">Glycine betaine/L-proline ABC transporter, ATPase subunit</fullName>
        <ecNumber evidence="9">3.6.3.32</ecNumber>
    </submittedName>
</protein>
<evidence type="ECO:0000259" key="8">
    <source>
        <dbReference type="PROSITE" id="PS51371"/>
    </source>
</evidence>
<evidence type="ECO:0000256" key="4">
    <source>
        <dbReference type="ARBA" id="ARBA00022840"/>
    </source>
</evidence>
<dbReference type="GO" id="GO:0016887">
    <property type="term" value="F:ATP hydrolysis activity"/>
    <property type="evidence" value="ECO:0007669"/>
    <property type="project" value="InterPro"/>
</dbReference>
<feature type="domain" description="CBS" evidence="8">
    <location>
        <begin position="284"/>
        <end position="341"/>
    </location>
</feature>
<comment type="similarity">
    <text evidence="1">Belongs to the ABC transporter superfamily.</text>
</comment>
<dbReference type="PANTHER" id="PTHR43869:SF1">
    <property type="entry name" value="GLYCINE BETAINE_PROLINE BETAINE TRANSPORT SYSTEM ATP-BINDING PROTEIN PROV"/>
    <property type="match status" value="1"/>
</dbReference>
<dbReference type="GO" id="GO:0005524">
    <property type="term" value="F:ATP binding"/>
    <property type="evidence" value="ECO:0007669"/>
    <property type="project" value="UniProtKB-KW"/>
</dbReference>
<dbReference type="OrthoDB" id="9782239at2"/>
<dbReference type="FunFam" id="3.40.50.300:FF:000201">
    <property type="entry name" value="Glycine betaine/L-proline ABC transporter ATP-binding protein"/>
    <property type="match status" value="1"/>
</dbReference>
<dbReference type="Pfam" id="PF00571">
    <property type="entry name" value="CBS"/>
    <property type="match status" value="1"/>
</dbReference>
<keyword evidence="2" id="KW-0813">Transport</keyword>
<dbReference type="PANTHER" id="PTHR43869">
    <property type="entry name" value="GLYCINE BETAINE/PROLINE BETAINE TRANSPORT SYSTEM ATP-BINDING PROTEIN PROV"/>
    <property type="match status" value="1"/>
</dbReference>
<evidence type="ECO:0000313" key="9">
    <source>
        <dbReference type="EMBL" id="ADZ77392.1"/>
    </source>
</evidence>
<dbReference type="SUPFAM" id="SSF52540">
    <property type="entry name" value="P-loop containing nucleoside triphosphate hydrolases"/>
    <property type="match status" value="1"/>
</dbReference>
<accession>F4CBE4</accession>
<keyword evidence="9" id="KW-0378">Hydrolase</keyword>
<dbReference type="PATRIC" id="fig|743722.3.peg.874"/>
<evidence type="ECO:0000256" key="5">
    <source>
        <dbReference type="ARBA" id="ARBA00022970"/>
    </source>
</evidence>